<proteinExistence type="predicted"/>
<accession>A0A3R5TJV7</accession>
<name>A0A3R5TJV7_9CLOT</name>
<organism evidence="1 2">
    <name type="scientific">Clostridium manihotivorum</name>
    <dbReference type="NCBI Taxonomy" id="2320868"/>
    <lineage>
        <taxon>Bacteria</taxon>
        <taxon>Bacillati</taxon>
        <taxon>Bacillota</taxon>
        <taxon>Clostridia</taxon>
        <taxon>Eubacteriales</taxon>
        <taxon>Clostridiaceae</taxon>
        <taxon>Clostridium</taxon>
    </lineage>
</organism>
<dbReference type="KEGG" id="cmah:C1I91_27850"/>
<dbReference type="Pfam" id="PF12672">
    <property type="entry name" value="DUF3793"/>
    <property type="match status" value="1"/>
</dbReference>
<dbReference type="EMBL" id="CP025746">
    <property type="protein sequence ID" value="QAA35152.1"/>
    <property type="molecule type" value="Genomic_DNA"/>
</dbReference>
<dbReference type="Proteomes" id="UP000286268">
    <property type="component" value="Chromosome"/>
</dbReference>
<gene>
    <name evidence="1" type="ORF">C1I91_27850</name>
</gene>
<protein>
    <submittedName>
        <fullName evidence="1">DUF3793 domain-containing protein</fullName>
    </submittedName>
</protein>
<evidence type="ECO:0000313" key="2">
    <source>
        <dbReference type="Proteomes" id="UP000286268"/>
    </source>
</evidence>
<keyword evidence="2" id="KW-1185">Reference proteome</keyword>
<dbReference type="AlphaFoldDB" id="A0A3R5TJV7"/>
<sequence length="205" mass="23666">MDNLVFFKQLDNMKDEEYFRCFISYLISPVITGVKPSSIINILNTNRNLLSLWNTLGDDFLSNLKLDYISIDHINNKETILIYNKNSITDVLSCPKVRSLLTNYGYTDLDDTNAVLNHLYNRLKENRFPHEAGIFLGIPIHDVEGFISCNKPCLLSGYWKVYSDTDYAKRLFDLYDKSKNLVADCIIQGENVISLKNNFTPQLFN</sequence>
<dbReference type="InterPro" id="IPR024523">
    <property type="entry name" value="DUF3793"/>
</dbReference>
<evidence type="ECO:0000313" key="1">
    <source>
        <dbReference type="EMBL" id="QAA35152.1"/>
    </source>
</evidence>
<dbReference type="OrthoDB" id="5393676at2"/>
<dbReference type="RefSeq" id="WP_128215843.1">
    <property type="nucleotide sequence ID" value="NZ_CP025746.1"/>
</dbReference>
<reference evidence="1 2" key="1">
    <citation type="submission" date="2018-01" db="EMBL/GenBank/DDBJ databases">
        <title>Genome Sequencing and Assembly of Anaerobacter polyendosporus strain CT4.</title>
        <authorList>
            <person name="Tachaapaikoon C."/>
            <person name="Sutheeworapong S."/>
            <person name="Jenjaroenpun P."/>
            <person name="Wongsurawat T."/>
            <person name="Nookeaw I."/>
            <person name="Cheawchanlertfa P."/>
            <person name="Kosugi A."/>
            <person name="Cheevadhanarak S."/>
            <person name="Ratanakhanokchai K."/>
        </authorList>
    </citation>
    <scope>NUCLEOTIDE SEQUENCE [LARGE SCALE GENOMIC DNA]</scope>
    <source>
        <strain evidence="1 2">CT4</strain>
    </source>
</reference>